<reference evidence="2" key="2">
    <citation type="journal article" date="2012" name="PLoS ONE">
        <title>A Deeply Branching Thermophilic Bacterium with an Ancient Acetyl-CoA Pathway Dominates a Subsurface Ecosystem.</title>
        <authorList>
            <person name="Takami H."/>
            <person name="Noguchi H."/>
            <person name="Takaki Y."/>
            <person name="Uchiyama I."/>
            <person name="Toyoda A."/>
            <person name="Nishi S."/>
            <person name="Chee G.-J."/>
            <person name="Arai W."/>
            <person name="Nunoura T."/>
            <person name="Itoh T."/>
            <person name="Hattori M."/>
            <person name="Takai K."/>
        </authorList>
    </citation>
    <scope>NUCLEOTIDE SEQUENCE</scope>
</reference>
<evidence type="ECO:0000259" key="1">
    <source>
        <dbReference type="Pfam" id="PF00210"/>
    </source>
</evidence>
<dbReference type="InterPro" id="IPR012347">
    <property type="entry name" value="Ferritin-like"/>
</dbReference>
<evidence type="ECO:0000313" key="2">
    <source>
        <dbReference type="EMBL" id="BAL55972.1"/>
    </source>
</evidence>
<protein>
    <recommendedName>
        <fullName evidence="1">Ferritin/DPS domain-containing protein</fullName>
    </recommendedName>
</protein>
<accession>H5SII6</accession>
<dbReference type="SUPFAM" id="SSF47240">
    <property type="entry name" value="Ferritin-like"/>
    <property type="match status" value="1"/>
</dbReference>
<reference evidence="2" key="1">
    <citation type="journal article" date="2005" name="Environ. Microbiol.">
        <title>Genetic and functional properties of uncultivated thermophilic crenarchaeotes from a subsurface gold mine as revealed by analysis of genome fragments.</title>
        <authorList>
            <person name="Nunoura T."/>
            <person name="Hirayama H."/>
            <person name="Takami H."/>
            <person name="Oida H."/>
            <person name="Nishi S."/>
            <person name="Shimamura S."/>
            <person name="Suzuki Y."/>
            <person name="Inagaki F."/>
            <person name="Takai K."/>
            <person name="Nealson K.H."/>
            <person name="Horikoshi K."/>
        </authorList>
    </citation>
    <scope>NUCLEOTIDE SEQUENCE</scope>
</reference>
<dbReference type="GO" id="GO:0008199">
    <property type="term" value="F:ferric iron binding"/>
    <property type="evidence" value="ECO:0007669"/>
    <property type="project" value="InterPro"/>
</dbReference>
<sequence length="157" mass="18198">MSAAALSLPPTLTVLNRIFAREKVSYLQYLKDAWIWTDADGRAVWKEISRVIDEEQRMLQRLAELIVRRKGILATAVFDERFTESHYVSLAHLMPRLVAYQRWLIQELEKDVRQLEDPEALALAKEMLEMKRRHLTALENLYQRYGTKSSAPSAPAA</sequence>
<dbReference type="EMBL" id="AP011734">
    <property type="protein sequence ID" value="BAL55972.1"/>
    <property type="molecule type" value="Genomic_DNA"/>
</dbReference>
<dbReference type="Pfam" id="PF00210">
    <property type="entry name" value="Ferritin"/>
    <property type="match status" value="1"/>
</dbReference>
<dbReference type="AlphaFoldDB" id="H5SII6"/>
<dbReference type="InterPro" id="IPR009078">
    <property type="entry name" value="Ferritin-like_SF"/>
</dbReference>
<name>H5SII6_9BACT</name>
<gene>
    <name evidence="2" type="ORF">HGMM_F33C03C15</name>
</gene>
<organism evidence="2">
    <name type="scientific">uncultured Planctomycetota bacterium</name>
    <dbReference type="NCBI Taxonomy" id="120965"/>
    <lineage>
        <taxon>Bacteria</taxon>
        <taxon>Pseudomonadati</taxon>
        <taxon>Planctomycetota</taxon>
        <taxon>environmental samples</taxon>
    </lineage>
</organism>
<proteinExistence type="predicted"/>
<dbReference type="InterPro" id="IPR008331">
    <property type="entry name" value="Ferritin_DPS_dom"/>
</dbReference>
<feature type="domain" description="Ferritin/DPS" evidence="1">
    <location>
        <begin position="15"/>
        <end position="143"/>
    </location>
</feature>
<dbReference type="Gene3D" id="1.20.1260.10">
    <property type="match status" value="1"/>
</dbReference>